<sequence>MVLKNASSARGGGVDHGETDGKSERGPESFLSPRSDTYGLFHVDLWGISSPEAMGQLWIFQSLWNEVQTRDGELIRGQSFTVPEAATRCSCSCGGCATAQ</sequence>
<evidence type="ECO:0000256" key="1">
    <source>
        <dbReference type="SAM" id="MobiDB-lite"/>
    </source>
</evidence>
<proteinExistence type="predicted"/>
<protein>
    <submittedName>
        <fullName evidence="2">Uncharacterized protein</fullName>
    </submittedName>
</protein>
<gene>
    <name evidence="2" type="ORF">PLEPLA_LOCUS39049</name>
</gene>
<evidence type="ECO:0000313" key="2">
    <source>
        <dbReference type="EMBL" id="CAB1451356.1"/>
    </source>
</evidence>
<keyword evidence="3" id="KW-1185">Reference proteome</keyword>
<evidence type="ECO:0000313" key="3">
    <source>
        <dbReference type="Proteomes" id="UP001153269"/>
    </source>
</evidence>
<reference evidence="2" key="1">
    <citation type="submission" date="2020-03" db="EMBL/GenBank/DDBJ databases">
        <authorList>
            <person name="Weist P."/>
        </authorList>
    </citation>
    <scope>NUCLEOTIDE SEQUENCE</scope>
</reference>
<feature type="region of interest" description="Disordered" evidence="1">
    <location>
        <begin position="1"/>
        <end position="35"/>
    </location>
</feature>
<dbReference type="EMBL" id="CADEAL010004086">
    <property type="protein sequence ID" value="CAB1451356.1"/>
    <property type="molecule type" value="Genomic_DNA"/>
</dbReference>
<feature type="compositionally biased region" description="Basic and acidic residues" evidence="1">
    <location>
        <begin position="13"/>
        <end position="27"/>
    </location>
</feature>
<dbReference type="Proteomes" id="UP001153269">
    <property type="component" value="Unassembled WGS sequence"/>
</dbReference>
<accession>A0A9N7VFF3</accession>
<dbReference type="AlphaFoldDB" id="A0A9N7VFF3"/>
<name>A0A9N7VFF3_PLEPL</name>
<comment type="caution">
    <text evidence="2">The sequence shown here is derived from an EMBL/GenBank/DDBJ whole genome shotgun (WGS) entry which is preliminary data.</text>
</comment>
<organism evidence="2 3">
    <name type="scientific">Pleuronectes platessa</name>
    <name type="common">European plaice</name>
    <dbReference type="NCBI Taxonomy" id="8262"/>
    <lineage>
        <taxon>Eukaryota</taxon>
        <taxon>Metazoa</taxon>
        <taxon>Chordata</taxon>
        <taxon>Craniata</taxon>
        <taxon>Vertebrata</taxon>
        <taxon>Euteleostomi</taxon>
        <taxon>Actinopterygii</taxon>
        <taxon>Neopterygii</taxon>
        <taxon>Teleostei</taxon>
        <taxon>Neoteleostei</taxon>
        <taxon>Acanthomorphata</taxon>
        <taxon>Carangaria</taxon>
        <taxon>Pleuronectiformes</taxon>
        <taxon>Pleuronectoidei</taxon>
        <taxon>Pleuronectidae</taxon>
        <taxon>Pleuronectes</taxon>
    </lineage>
</organism>